<evidence type="ECO:0000256" key="4">
    <source>
        <dbReference type="ARBA" id="ARBA00023136"/>
    </source>
</evidence>
<dbReference type="GO" id="GO:0016020">
    <property type="term" value="C:membrane"/>
    <property type="evidence" value="ECO:0007669"/>
    <property type="project" value="UniProtKB-SubCell"/>
</dbReference>
<evidence type="ECO:0000256" key="2">
    <source>
        <dbReference type="ARBA" id="ARBA00022692"/>
    </source>
</evidence>
<protein>
    <submittedName>
        <fullName evidence="6">Transporter</fullName>
    </submittedName>
</protein>
<proteinExistence type="predicted"/>
<evidence type="ECO:0000256" key="1">
    <source>
        <dbReference type="ARBA" id="ARBA00004141"/>
    </source>
</evidence>
<dbReference type="PANTHER" id="PTHR10361">
    <property type="entry name" value="SODIUM-BILE ACID COTRANSPORTER"/>
    <property type="match status" value="1"/>
</dbReference>
<evidence type="ECO:0000313" key="6">
    <source>
        <dbReference type="EMBL" id="GLL04862.1"/>
    </source>
</evidence>
<dbReference type="PANTHER" id="PTHR10361:SF24">
    <property type="entry name" value="P3 PROTEIN"/>
    <property type="match status" value="1"/>
</dbReference>
<evidence type="ECO:0000256" key="3">
    <source>
        <dbReference type="ARBA" id="ARBA00022989"/>
    </source>
</evidence>
<feature type="transmembrane region" description="Helical" evidence="5">
    <location>
        <begin position="196"/>
        <end position="216"/>
    </location>
</feature>
<feature type="transmembrane region" description="Helical" evidence="5">
    <location>
        <begin position="68"/>
        <end position="87"/>
    </location>
</feature>
<feature type="transmembrane region" description="Helical" evidence="5">
    <location>
        <begin position="99"/>
        <end position="121"/>
    </location>
</feature>
<dbReference type="InterPro" id="IPR004710">
    <property type="entry name" value="Bilac:Na_transpt"/>
</dbReference>
<keyword evidence="2 5" id="KW-0812">Transmembrane</keyword>
<comment type="subcellular location">
    <subcellularLocation>
        <location evidence="1">Membrane</location>
        <topology evidence="1">Multi-pass membrane protein</topology>
    </subcellularLocation>
</comment>
<feature type="transmembrane region" description="Helical" evidence="5">
    <location>
        <begin position="228"/>
        <end position="253"/>
    </location>
</feature>
<gene>
    <name evidence="6" type="ORF">GCM10017581_066090</name>
</gene>
<sequence length="302" mass="31277">MLPTLILVGLPVALVIIMLGLGLGLTVEDFRRVGRYPKAAVIALVCQLLILPAVCFGLVLAFGLEPHLAVGLLLLAASPGGPTANLYSHLFGGHVALNVALTAVNSLIVVVTLPIVANLSAGYFLPDSPEIGLQWTEVSQVFALVIVPVIAGMLVRARLPRVARRLDRPVRVLSIVVLLVIVAAVLAGSASKLGGYFAAVGLAVLAFNLISLLVGYGAPRLAGVEHRLATAAGFEIGIHNTALTLTVAASPALMNSVEMAVPAAVYGIVMHCTALTFGLLYTRRRVAAPAPPEPEPVPVQAG</sequence>
<feature type="transmembrane region" description="Helical" evidence="5">
    <location>
        <begin position="39"/>
        <end position="62"/>
    </location>
</feature>
<dbReference type="Pfam" id="PF01758">
    <property type="entry name" value="SBF"/>
    <property type="match status" value="1"/>
</dbReference>
<evidence type="ECO:0000313" key="7">
    <source>
        <dbReference type="Proteomes" id="UP001143480"/>
    </source>
</evidence>
<evidence type="ECO:0000256" key="5">
    <source>
        <dbReference type="SAM" id="Phobius"/>
    </source>
</evidence>
<feature type="transmembrane region" description="Helical" evidence="5">
    <location>
        <begin position="259"/>
        <end position="281"/>
    </location>
</feature>
<dbReference type="InterPro" id="IPR002657">
    <property type="entry name" value="BilAc:Na_symport/Acr3"/>
</dbReference>
<dbReference type="EMBL" id="BSFP01000050">
    <property type="protein sequence ID" value="GLL04862.1"/>
    <property type="molecule type" value="Genomic_DNA"/>
</dbReference>
<feature type="transmembrane region" description="Helical" evidence="5">
    <location>
        <begin position="141"/>
        <end position="159"/>
    </location>
</feature>
<feature type="transmembrane region" description="Helical" evidence="5">
    <location>
        <begin position="171"/>
        <end position="190"/>
    </location>
</feature>
<dbReference type="RefSeq" id="WP_271189755.1">
    <property type="nucleotide sequence ID" value="NZ_BAAAXA010000001.1"/>
</dbReference>
<dbReference type="Gene3D" id="1.20.1530.20">
    <property type="match status" value="1"/>
</dbReference>
<reference evidence="6" key="1">
    <citation type="journal article" date="2014" name="Int. J. Syst. Evol. Microbiol.">
        <title>Complete genome sequence of Corynebacterium casei LMG S-19264T (=DSM 44701T), isolated from a smear-ripened cheese.</title>
        <authorList>
            <consortium name="US DOE Joint Genome Institute (JGI-PGF)"/>
            <person name="Walter F."/>
            <person name="Albersmeier A."/>
            <person name="Kalinowski J."/>
            <person name="Ruckert C."/>
        </authorList>
    </citation>
    <scope>NUCLEOTIDE SEQUENCE</scope>
    <source>
        <strain evidence="6">VKM Ac-1321</strain>
    </source>
</reference>
<dbReference type="InterPro" id="IPR038770">
    <property type="entry name" value="Na+/solute_symporter_sf"/>
</dbReference>
<dbReference type="Proteomes" id="UP001143480">
    <property type="component" value="Unassembled WGS sequence"/>
</dbReference>
<comment type="caution">
    <text evidence="6">The sequence shown here is derived from an EMBL/GenBank/DDBJ whole genome shotgun (WGS) entry which is preliminary data.</text>
</comment>
<keyword evidence="7" id="KW-1185">Reference proteome</keyword>
<accession>A0A9W6KMP4</accession>
<name>A0A9W6KMP4_9ACTN</name>
<keyword evidence="3 5" id="KW-1133">Transmembrane helix</keyword>
<keyword evidence="4 5" id="KW-0472">Membrane</keyword>
<dbReference type="AlphaFoldDB" id="A0A9W6KMP4"/>
<feature type="transmembrane region" description="Helical" evidence="5">
    <location>
        <begin position="6"/>
        <end position="27"/>
    </location>
</feature>
<organism evidence="6 7">
    <name type="scientific">Dactylosporangium matsuzakiense</name>
    <dbReference type="NCBI Taxonomy" id="53360"/>
    <lineage>
        <taxon>Bacteria</taxon>
        <taxon>Bacillati</taxon>
        <taxon>Actinomycetota</taxon>
        <taxon>Actinomycetes</taxon>
        <taxon>Micromonosporales</taxon>
        <taxon>Micromonosporaceae</taxon>
        <taxon>Dactylosporangium</taxon>
    </lineage>
</organism>
<reference evidence="6" key="2">
    <citation type="submission" date="2023-01" db="EMBL/GenBank/DDBJ databases">
        <authorList>
            <person name="Sun Q."/>
            <person name="Evtushenko L."/>
        </authorList>
    </citation>
    <scope>NUCLEOTIDE SEQUENCE</scope>
    <source>
        <strain evidence="6">VKM Ac-1321</strain>
    </source>
</reference>